<organism evidence="3 4">
    <name type="scientific">Thamnocephalis sphaerospora</name>
    <dbReference type="NCBI Taxonomy" id="78915"/>
    <lineage>
        <taxon>Eukaryota</taxon>
        <taxon>Fungi</taxon>
        <taxon>Fungi incertae sedis</taxon>
        <taxon>Zoopagomycota</taxon>
        <taxon>Zoopagomycotina</taxon>
        <taxon>Zoopagomycetes</taxon>
        <taxon>Zoopagales</taxon>
        <taxon>Sigmoideomycetaceae</taxon>
        <taxon>Thamnocephalis</taxon>
    </lineage>
</organism>
<dbReference type="PANTHER" id="PTHR40467">
    <property type="match status" value="1"/>
</dbReference>
<dbReference type="InterPro" id="IPR039966">
    <property type="entry name" value="C553.12c"/>
</dbReference>
<feature type="region of interest" description="Disordered" evidence="1">
    <location>
        <begin position="1"/>
        <end position="24"/>
    </location>
</feature>
<proteinExistence type="predicted"/>
<keyword evidence="2" id="KW-0812">Transmembrane</keyword>
<dbReference type="PANTHER" id="PTHR40467:SF1">
    <property type="match status" value="1"/>
</dbReference>
<keyword evidence="2" id="KW-1133">Transmembrane helix</keyword>
<dbReference type="Proteomes" id="UP000271241">
    <property type="component" value="Unassembled WGS sequence"/>
</dbReference>
<feature type="transmembrane region" description="Helical" evidence="2">
    <location>
        <begin position="96"/>
        <end position="116"/>
    </location>
</feature>
<dbReference type="OrthoDB" id="5541877at2759"/>
<feature type="transmembrane region" description="Helical" evidence="2">
    <location>
        <begin position="414"/>
        <end position="435"/>
    </location>
</feature>
<feature type="transmembrane region" description="Helical" evidence="2">
    <location>
        <begin position="274"/>
        <end position="292"/>
    </location>
</feature>
<dbReference type="AlphaFoldDB" id="A0A4P9XP80"/>
<evidence type="ECO:0000313" key="3">
    <source>
        <dbReference type="EMBL" id="RKP07672.1"/>
    </source>
</evidence>
<feature type="transmembrane region" description="Helical" evidence="2">
    <location>
        <begin position="215"/>
        <end position="232"/>
    </location>
</feature>
<feature type="transmembrane region" description="Helical" evidence="2">
    <location>
        <begin position="57"/>
        <end position="76"/>
    </location>
</feature>
<feature type="transmembrane region" description="Helical" evidence="2">
    <location>
        <begin position="180"/>
        <end position="203"/>
    </location>
</feature>
<dbReference type="EMBL" id="KZ992687">
    <property type="protein sequence ID" value="RKP07672.1"/>
    <property type="molecule type" value="Genomic_DNA"/>
</dbReference>
<accession>A0A4P9XP80</accession>
<gene>
    <name evidence="3" type="ORF">THASP1DRAFT_16702</name>
</gene>
<sequence length="441" mass="51597">MRLLDQVWPDADVDSDADSDAPVDADVGTAAPQRHINPNLAHTHRFDENPPLVLVNFWFFLFFYYGVYNVIALWLITRLFRMYSLNWWPSNWTGKAASFVCWSASMAAGTVIHLFIPEIEGFTLTWVLLTFLMLALPLLSAFLVIRGESRNVYRHSLTITQQTFLASSIGPRIPASYFRFLWFCVVLVIMWGTTVAGGFYAWKFMSKLPRTGVEAFFYVYTWVGAVYALDFICETIVEEKIRSYPLCSVFRLYFYLLYFIFYRNLFARLRNVEQFALIQIASSIWVCIFYPLRMTKTTHNFLVRWFGVTRSFEDYQKMVGQLFYTRTVAENVTMVGFLCWMNVLHFGFNAPVYPYFQFEGYAGDPYTYRLTMICSVGIWVTELASAYVTRWIFKRHFRHSITREAVHDIQCYPETVLTLILVAVHVMQGMLLALFQLNFEH</sequence>
<feature type="transmembrane region" description="Helical" evidence="2">
    <location>
        <begin position="368"/>
        <end position="393"/>
    </location>
</feature>
<feature type="transmembrane region" description="Helical" evidence="2">
    <location>
        <begin position="244"/>
        <end position="262"/>
    </location>
</feature>
<reference evidence="4" key="1">
    <citation type="journal article" date="2018" name="Nat. Microbiol.">
        <title>Leveraging single-cell genomics to expand the fungal tree of life.</title>
        <authorList>
            <person name="Ahrendt S.R."/>
            <person name="Quandt C.A."/>
            <person name="Ciobanu D."/>
            <person name="Clum A."/>
            <person name="Salamov A."/>
            <person name="Andreopoulos B."/>
            <person name="Cheng J.F."/>
            <person name="Woyke T."/>
            <person name="Pelin A."/>
            <person name="Henrissat B."/>
            <person name="Reynolds N.K."/>
            <person name="Benny G.L."/>
            <person name="Smith M.E."/>
            <person name="James T.Y."/>
            <person name="Grigoriev I.V."/>
        </authorList>
    </citation>
    <scope>NUCLEOTIDE SEQUENCE [LARGE SCALE GENOMIC DNA]</scope>
    <source>
        <strain evidence="4">RSA 1356</strain>
    </source>
</reference>
<protein>
    <submittedName>
        <fullName evidence="3">Uncharacterized protein</fullName>
    </submittedName>
</protein>
<name>A0A4P9XP80_9FUNG</name>
<feature type="transmembrane region" description="Helical" evidence="2">
    <location>
        <begin position="328"/>
        <end position="348"/>
    </location>
</feature>
<evidence type="ECO:0000256" key="2">
    <source>
        <dbReference type="SAM" id="Phobius"/>
    </source>
</evidence>
<keyword evidence="2" id="KW-0472">Membrane</keyword>
<feature type="compositionally biased region" description="Acidic residues" evidence="1">
    <location>
        <begin position="11"/>
        <end position="23"/>
    </location>
</feature>
<keyword evidence="4" id="KW-1185">Reference proteome</keyword>
<feature type="transmembrane region" description="Helical" evidence="2">
    <location>
        <begin position="122"/>
        <end position="145"/>
    </location>
</feature>
<evidence type="ECO:0000313" key="4">
    <source>
        <dbReference type="Proteomes" id="UP000271241"/>
    </source>
</evidence>
<evidence type="ECO:0000256" key="1">
    <source>
        <dbReference type="SAM" id="MobiDB-lite"/>
    </source>
</evidence>